<organism evidence="2 3">
    <name type="scientific">Streptomyces cinnabarinus</name>
    <dbReference type="NCBI Taxonomy" id="67287"/>
    <lineage>
        <taxon>Bacteria</taxon>
        <taxon>Bacillati</taxon>
        <taxon>Actinomycetota</taxon>
        <taxon>Actinomycetes</taxon>
        <taxon>Kitasatosporales</taxon>
        <taxon>Streptomycetaceae</taxon>
        <taxon>Streptomyces</taxon>
    </lineage>
</organism>
<keyword evidence="1" id="KW-1133">Transmembrane helix</keyword>
<dbReference type="RefSeq" id="WP_269664220.1">
    <property type="nucleotide sequence ID" value="NZ_CP114413.1"/>
</dbReference>
<keyword evidence="1" id="KW-0812">Transmembrane</keyword>
<dbReference type="EMBL" id="CP114413">
    <property type="protein sequence ID" value="WAZ26734.1"/>
    <property type="molecule type" value="Genomic_DNA"/>
</dbReference>
<keyword evidence="1" id="KW-0472">Membrane</keyword>
<accession>A0ABY7KV38</accession>
<evidence type="ECO:0000313" key="3">
    <source>
        <dbReference type="Proteomes" id="UP001164439"/>
    </source>
</evidence>
<gene>
    <name evidence="2" type="ORF">STRCI_008362</name>
</gene>
<evidence type="ECO:0000256" key="1">
    <source>
        <dbReference type="SAM" id="Phobius"/>
    </source>
</evidence>
<keyword evidence="3" id="KW-1185">Reference proteome</keyword>
<dbReference type="Proteomes" id="UP001164439">
    <property type="component" value="Chromosome"/>
</dbReference>
<evidence type="ECO:0000313" key="2">
    <source>
        <dbReference type="EMBL" id="WAZ26734.1"/>
    </source>
</evidence>
<protein>
    <submittedName>
        <fullName evidence="2">Uncharacterized protein</fullName>
    </submittedName>
</protein>
<feature type="transmembrane region" description="Helical" evidence="1">
    <location>
        <begin position="92"/>
        <end position="111"/>
    </location>
</feature>
<reference evidence="2" key="1">
    <citation type="submission" date="2022-12" db="EMBL/GenBank/DDBJ databases">
        <authorList>
            <person name="Ruckert C."/>
            <person name="Busche T."/>
            <person name="Kalinowski J."/>
            <person name="Wittmann C."/>
        </authorList>
    </citation>
    <scope>NUCLEOTIDE SEQUENCE</scope>
    <source>
        <strain evidence="2">DSM 40467</strain>
    </source>
</reference>
<proteinExistence type="predicted"/>
<sequence>MITLSAGMGPVRRGGTVKLYLAVTLVPLALLIAASGVAAVTSGWVLPMTRHHVRTPRIYGWGQLVVAFALCWQLVFGLMISDSDARPSGTLIGAAILLAGLIVMMVGQLAGGNRKGGGGTP</sequence>
<feature type="transmembrane region" description="Helical" evidence="1">
    <location>
        <begin position="20"/>
        <end position="46"/>
    </location>
</feature>
<name>A0ABY7KV38_9ACTN</name>
<feature type="transmembrane region" description="Helical" evidence="1">
    <location>
        <begin position="58"/>
        <end position="80"/>
    </location>
</feature>